<name>A0A835F1A5_9POAL</name>
<reference evidence="7" key="1">
    <citation type="submission" date="2020-07" db="EMBL/GenBank/DDBJ databases">
        <title>Genome sequence and genetic diversity analysis of an under-domesticated orphan crop, white fonio (Digitaria exilis).</title>
        <authorList>
            <person name="Bennetzen J.L."/>
            <person name="Chen S."/>
            <person name="Ma X."/>
            <person name="Wang X."/>
            <person name="Yssel A.E.J."/>
            <person name="Chaluvadi S.R."/>
            <person name="Johnson M."/>
            <person name="Gangashetty P."/>
            <person name="Hamidou F."/>
            <person name="Sanogo M.D."/>
            <person name="Zwaenepoel A."/>
            <person name="Wallace J."/>
            <person name="Van De Peer Y."/>
            <person name="Van Deynze A."/>
        </authorList>
    </citation>
    <scope>NUCLEOTIDE SEQUENCE</scope>
    <source>
        <tissue evidence="7">Leaves</tissue>
    </source>
</reference>
<dbReference type="Pfam" id="PF09454">
    <property type="entry name" value="Vps23_core"/>
    <property type="match status" value="1"/>
</dbReference>
<dbReference type="GO" id="GO:0005768">
    <property type="term" value="C:endosome"/>
    <property type="evidence" value="ECO:0007669"/>
    <property type="project" value="UniProtKB-SubCell"/>
</dbReference>
<evidence type="ECO:0000313" key="7">
    <source>
        <dbReference type="EMBL" id="KAF8725468.1"/>
    </source>
</evidence>
<dbReference type="EMBL" id="JACEFO010001653">
    <property type="protein sequence ID" value="KAF8725468.1"/>
    <property type="molecule type" value="Genomic_DNA"/>
</dbReference>
<evidence type="ECO:0000256" key="1">
    <source>
        <dbReference type="ARBA" id="ARBA00004177"/>
    </source>
</evidence>
<evidence type="ECO:0000256" key="5">
    <source>
        <dbReference type="PROSITE-ProRule" id="PRU00644"/>
    </source>
</evidence>
<accession>A0A835F1A5</accession>
<dbReference type="PROSITE" id="PS51312">
    <property type="entry name" value="SB"/>
    <property type="match status" value="1"/>
</dbReference>
<protein>
    <recommendedName>
        <fullName evidence="6">SB domain-containing protein</fullName>
    </recommendedName>
</protein>
<keyword evidence="8" id="KW-1185">Reference proteome</keyword>
<dbReference type="InterPro" id="IPR017916">
    <property type="entry name" value="SB_dom"/>
</dbReference>
<gene>
    <name evidence="7" type="ORF">HU200_019993</name>
</gene>
<organism evidence="7 8">
    <name type="scientific">Digitaria exilis</name>
    <dbReference type="NCBI Taxonomy" id="1010633"/>
    <lineage>
        <taxon>Eukaryota</taxon>
        <taxon>Viridiplantae</taxon>
        <taxon>Streptophyta</taxon>
        <taxon>Embryophyta</taxon>
        <taxon>Tracheophyta</taxon>
        <taxon>Spermatophyta</taxon>
        <taxon>Magnoliopsida</taxon>
        <taxon>Liliopsida</taxon>
        <taxon>Poales</taxon>
        <taxon>Poaceae</taxon>
        <taxon>PACMAD clade</taxon>
        <taxon>Panicoideae</taxon>
        <taxon>Panicodae</taxon>
        <taxon>Paniceae</taxon>
        <taxon>Anthephorinae</taxon>
        <taxon>Digitaria</taxon>
    </lineage>
</organism>
<evidence type="ECO:0000259" key="6">
    <source>
        <dbReference type="PROSITE" id="PS51312"/>
    </source>
</evidence>
<keyword evidence="2 5" id="KW-0813">Transport</keyword>
<dbReference type="AlphaFoldDB" id="A0A835F1A5"/>
<evidence type="ECO:0000256" key="3">
    <source>
        <dbReference type="ARBA" id="ARBA00022753"/>
    </source>
</evidence>
<dbReference type="Proteomes" id="UP000636709">
    <property type="component" value="Unassembled WGS sequence"/>
</dbReference>
<evidence type="ECO:0000313" key="8">
    <source>
        <dbReference type="Proteomes" id="UP000636709"/>
    </source>
</evidence>
<comment type="subcellular location">
    <subcellularLocation>
        <location evidence="1">Endosome</location>
    </subcellularLocation>
</comment>
<feature type="domain" description="SB" evidence="6">
    <location>
        <begin position="50"/>
        <end position="111"/>
    </location>
</feature>
<sequence length="111" mass="12096">MDMFVVYLLVPLVPKQARCAVIAIFAHRGKLLAWLHKASRAPPNDDAGAALAPHADAESKAAEVAVGDAIDALGHTMENGELSFQEYIRRVNILAREEFFHCYAASKSMST</sequence>
<proteinExistence type="predicted"/>
<dbReference type="Gene3D" id="6.10.140.820">
    <property type="match status" value="1"/>
</dbReference>
<dbReference type="InterPro" id="IPR037202">
    <property type="entry name" value="ESCRT_assembly_dom"/>
</dbReference>
<dbReference type="GO" id="GO:0015031">
    <property type="term" value="P:protein transport"/>
    <property type="evidence" value="ECO:0007669"/>
    <property type="project" value="UniProtKB-UniRule"/>
</dbReference>
<evidence type="ECO:0000256" key="2">
    <source>
        <dbReference type="ARBA" id="ARBA00022448"/>
    </source>
</evidence>
<comment type="caution">
    <text evidence="7">The sequence shown here is derived from an EMBL/GenBank/DDBJ whole genome shotgun (WGS) entry which is preliminary data.</text>
</comment>
<keyword evidence="3" id="KW-0967">Endosome</keyword>
<evidence type="ECO:0000256" key="4">
    <source>
        <dbReference type="ARBA" id="ARBA00022927"/>
    </source>
</evidence>
<dbReference type="OrthoDB" id="306304at2759"/>
<keyword evidence="4 5" id="KW-0653">Protein transport</keyword>
<dbReference type="SUPFAM" id="SSF140111">
    <property type="entry name" value="Endosomal sorting complex assembly domain"/>
    <property type="match status" value="1"/>
</dbReference>